<feature type="coiled-coil region" evidence="1">
    <location>
        <begin position="400"/>
        <end position="459"/>
    </location>
</feature>
<feature type="coiled-coil region" evidence="1">
    <location>
        <begin position="217"/>
        <end position="286"/>
    </location>
</feature>
<accession>A0ABQ8ES99</accession>
<keyword evidence="1" id="KW-0175">Coiled coil</keyword>
<name>A0ABQ8ES99_9FUNG</name>
<feature type="region of interest" description="Disordered" evidence="2">
    <location>
        <begin position="99"/>
        <end position="124"/>
    </location>
</feature>
<sequence>MSTAVGPYGTREILFKTSDDLKSPSRCTEPPHMRQLAQISDLRLRHAAPMTPTPKKLQESHGKLSLLEKDKSDCIVSPAPLAVPPPILKSNSIHIEPSTPEVFPTSLPAPPKETEAVSKPPMPSSPAWLKAPLVSTLEPHTRFQDLAKMEHEEWKDNQARIGTLILENDNLIEQNRHAGHEVDALRDHVAQYSRTLNNQVVELDDSKDKIRLLSEVITQLKATKTALDNEIKQGNDEAAHSLADIEALQTEIRQKTRKTDSLEAKVSELQKAVSSITERYQTLIKESSMQTALEKELLDEIKVKSEKLQECHAKLSISEKKSAEMKEDADSMDKIQKSLERKIEELERAELISIEKNQQCIYQMEEIKFERDKALEREAYAQTQIVELTKKLDEMPAKYMENNESEIQLLRSQFNASRRKFADETSKLETLCATLQAQSERAIREKRAAESELDKMTRHIPAESDRLTMLIEEMHSKLRASERERIEALHKVESIHQKMSREINNNEAERSHISLRADEAHRRLRKVERELEEAKEHHIVLVDKIFTLENEHKAFLESRTKKQVQHDTDMVALVQKHEMLRSDLEGKLKHATEAHSKVCREMQQLLNDQRRLGDKWKDESVRITENYEKSLTHLRGQMAQYQSKISNLETQLHKAAARHQDQQGQIAHEKREHNVLYLRCTNAESRIESLGRQVGVLVGKEAELIEDRRRLQRDLDRANIERDRMQQNSRHNSKKETKLNNTIIWAAADVAESAMRSFEGAAGESGEQGTANRIMMEQVLDLEADIARVNQRSMTGQHTHQGHVPARDIICSESGKLAV</sequence>
<dbReference type="Proteomes" id="UP001648503">
    <property type="component" value="Unassembled WGS sequence"/>
</dbReference>
<proteinExistence type="predicted"/>
<keyword evidence="4" id="KW-1185">Reference proteome</keyword>
<dbReference type="PANTHER" id="PTHR35970">
    <property type="entry name" value="SODIUM CHANNEL AND CLATHRIN LINKER 1"/>
    <property type="match status" value="1"/>
</dbReference>
<evidence type="ECO:0000313" key="4">
    <source>
        <dbReference type="Proteomes" id="UP001648503"/>
    </source>
</evidence>
<feature type="coiled-coil region" evidence="1">
    <location>
        <begin position="631"/>
        <end position="665"/>
    </location>
</feature>
<feature type="coiled-coil region" evidence="1">
    <location>
        <begin position="489"/>
        <end position="544"/>
    </location>
</feature>
<evidence type="ECO:0000313" key="3">
    <source>
        <dbReference type="EMBL" id="KAH6585735.1"/>
    </source>
</evidence>
<dbReference type="InterPro" id="IPR038911">
    <property type="entry name" value="SCLT1"/>
</dbReference>
<feature type="coiled-coil region" evidence="1">
    <location>
        <begin position="701"/>
        <end position="728"/>
    </location>
</feature>
<dbReference type="EMBL" id="JAFCIX010000579">
    <property type="protein sequence ID" value="KAH6585735.1"/>
    <property type="molecule type" value="Genomic_DNA"/>
</dbReference>
<gene>
    <name evidence="3" type="ORF">BASA50_001070</name>
</gene>
<dbReference type="PANTHER" id="PTHR35970:SF1">
    <property type="entry name" value="SODIUM CHANNEL AND CLATHRIN LINKER 1"/>
    <property type="match status" value="1"/>
</dbReference>
<organism evidence="3 4">
    <name type="scientific">Batrachochytrium salamandrivorans</name>
    <dbReference type="NCBI Taxonomy" id="1357716"/>
    <lineage>
        <taxon>Eukaryota</taxon>
        <taxon>Fungi</taxon>
        <taxon>Fungi incertae sedis</taxon>
        <taxon>Chytridiomycota</taxon>
        <taxon>Chytridiomycota incertae sedis</taxon>
        <taxon>Chytridiomycetes</taxon>
        <taxon>Rhizophydiales</taxon>
        <taxon>Rhizophydiales incertae sedis</taxon>
        <taxon>Batrachochytrium</taxon>
    </lineage>
</organism>
<protein>
    <submittedName>
        <fullName evidence="3">Uncharacterized protein</fullName>
    </submittedName>
</protein>
<evidence type="ECO:0000256" key="2">
    <source>
        <dbReference type="SAM" id="MobiDB-lite"/>
    </source>
</evidence>
<comment type="caution">
    <text evidence="3">The sequence shown here is derived from an EMBL/GenBank/DDBJ whole genome shotgun (WGS) entry which is preliminary data.</text>
</comment>
<evidence type="ECO:0000256" key="1">
    <source>
        <dbReference type="SAM" id="Coils"/>
    </source>
</evidence>
<reference evidence="3 4" key="1">
    <citation type="submission" date="2021-02" db="EMBL/GenBank/DDBJ databases">
        <title>Variation within the Batrachochytrium salamandrivorans European outbreak.</title>
        <authorList>
            <person name="Kelly M."/>
            <person name="Pasmans F."/>
            <person name="Shea T.P."/>
            <person name="Munoz J.F."/>
            <person name="Carranza S."/>
            <person name="Cuomo C.A."/>
            <person name="Martel A."/>
        </authorList>
    </citation>
    <scope>NUCLEOTIDE SEQUENCE [LARGE SCALE GENOMIC DNA]</scope>
    <source>
        <strain evidence="3 4">AMFP18/2</strain>
    </source>
</reference>